<dbReference type="PANTHER" id="PTHR30290:SF38">
    <property type="entry name" value="D,D-DIPEPTIDE-BINDING PERIPLASMIC PROTEIN DDPA-RELATED"/>
    <property type="match status" value="1"/>
</dbReference>
<proteinExistence type="inferred from homology"/>
<accession>A0A0F5QDA2</accession>
<evidence type="ECO:0000313" key="5">
    <source>
        <dbReference type="EMBL" id="KKC37984.1"/>
    </source>
</evidence>
<protein>
    <submittedName>
        <fullName evidence="5">ABC transporter substrate-binding protein</fullName>
    </submittedName>
</protein>
<keyword evidence="6" id="KW-1185">Reference proteome</keyword>
<evidence type="ECO:0000256" key="3">
    <source>
        <dbReference type="ARBA" id="ARBA00022729"/>
    </source>
</evidence>
<dbReference type="PATRIC" id="fig|1293439.3.peg.1600"/>
<reference evidence="5 6" key="1">
    <citation type="submission" date="2015-03" db="EMBL/GenBank/DDBJ databases">
        <authorList>
            <person name="Lepp D."/>
            <person name="Hassan Y.I."/>
            <person name="Li X.-Z."/>
            <person name="Zhou T."/>
        </authorList>
    </citation>
    <scope>NUCLEOTIDE SEQUENCE [LARGE SCALE GENOMIC DNA]</scope>
    <source>
        <strain evidence="5 6">E84</strain>
    </source>
</reference>
<evidence type="ECO:0000256" key="1">
    <source>
        <dbReference type="ARBA" id="ARBA00004418"/>
    </source>
</evidence>
<evidence type="ECO:0000313" key="6">
    <source>
        <dbReference type="Proteomes" id="UP000033411"/>
    </source>
</evidence>
<name>A0A0F5QDA2_9HYPH</name>
<dbReference type="CDD" id="cd08517">
    <property type="entry name" value="PBP2_NikA_DppA_OppA_like_13"/>
    <property type="match status" value="1"/>
</dbReference>
<comment type="similarity">
    <text evidence="2">Belongs to the bacterial solute-binding protein 5 family.</text>
</comment>
<dbReference type="InterPro" id="IPR000914">
    <property type="entry name" value="SBP_5_dom"/>
</dbReference>
<dbReference type="EMBL" id="LANJ01000016">
    <property type="protein sequence ID" value="KKC37984.1"/>
    <property type="molecule type" value="Genomic_DNA"/>
</dbReference>
<evidence type="ECO:0000259" key="4">
    <source>
        <dbReference type="Pfam" id="PF00496"/>
    </source>
</evidence>
<dbReference type="InterPro" id="IPR039424">
    <property type="entry name" value="SBP_5"/>
</dbReference>
<dbReference type="InterPro" id="IPR030678">
    <property type="entry name" value="Peptide/Ni-bd"/>
</dbReference>
<keyword evidence="3" id="KW-0732">Signal</keyword>
<dbReference type="GO" id="GO:0015833">
    <property type="term" value="P:peptide transport"/>
    <property type="evidence" value="ECO:0007669"/>
    <property type="project" value="TreeGrafter"/>
</dbReference>
<dbReference type="STRING" id="1293439.WH87_10085"/>
<dbReference type="OrthoDB" id="9803988at2"/>
<dbReference type="RefSeq" id="WP_046139258.1">
    <property type="nucleotide sequence ID" value="NZ_LANJ01000016.1"/>
</dbReference>
<dbReference type="Gene3D" id="3.40.190.10">
    <property type="entry name" value="Periplasmic binding protein-like II"/>
    <property type="match status" value="1"/>
</dbReference>
<comment type="caution">
    <text evidence="5">The sequence shown here is derived from an EMBL/GenBank/DDBJ whole genome shotgun (WGS) entry which is preliminary data.</text>
</comment>
<dbReference type="SUPFAM" id="SSF53850">
    <property type="entry name" value="Periplasmic binding protein-like II"/>
    <property type="match status" value="1"/>
</dbReference>
<dbReference type="Pfam" id="PF00496">
    <property type="entry name" value="SBP_bac_5"/>
    <property type="match status" value="1"/>
</dbReference>
<dbReference type="PIRSF" id="PIRSF002741">
    <property type="entry name" value="MppA"/>
    <property type="match status" value="1"/>
</dbReference>
<dbReference type="AlphaFoldDB" id="A0A0F5QDA2"/>
<organism evidence="5 6">
    <name type="scientific">Devosia epidermidihirudinis</name>
    <dbReference type="NCBI Taxonomy" id="1293439"/>
    <lineage>
        <taxon>Bacteria</taxon>
        <taxon>Pseudomonadati</taxon>
        <taxon>Pseudomonadota</taxon>
        <taxon>Alphaproteobacteria</taxon>
        <taxon>Hyphomicrobiales</taxon>
        <taxon>Devosiaceae</taxon>
        <taxon>Devosia</taxon>
    </lineage>
</organism>
<dbReference type="Proteomes" id="UP000033411">
    <property type="component" value="Unassembled WGS sequence"/>
</dbReference>
<comment type="subcellular location">
    <subcellularLocation>
        <location evidence="1">Periplasm</location>
    </subcellularLocation>
</comment>
<feature type="domain" description="Solute-binding protein family 5" evidence="4">
    <location>
        <begin position="78"/>
        <end position="434"/>
    </location>
</feature>
<sequence>MISRRHFSQLMLSASALPFIAPIAVRAQQDEPRRGGTLVYALNQAPPSLISLVSPGVERGISAKVVEGLLDYDHDLNPRPQLATEWDISEDGLTYRFKLREGVTFHDGTPFTSRDVEASIRIVSQNHSRGRASFANLESIETPSDHEVVLRLSKPAPYLLRALPADEVPIVPAHLFGEGDPTGNPALTAPVGTGPFRFIEYVRGSHVLLERNEDYWQAGKPYLDSVIIRFITDGAARTAAFETGEVHIGGGASVPLSDLGRLIDENPHLALETRGQVYDAGVNRIEFNLENEILANRNVRLAIAHLIDKDYIRDTIYYGYGAVIDGPFAPEVPYYTPGLPHYEVDVDLANRLLDEAGYPRDANGVRFQIRIDPRPLADTDRPTAEYLRARLAEVGIEATLRTQDFAAYVNRVFTERDFDIIVNGITNSFDPTIGTQRIYWSENLRRGVPFSNATAYNNPEVDRLLLAAAVEIDPKTRFQQFADFQRQVVNDLPDIHTVSQFRYTLYNTRVQNHTVGATGINGNFADIWLAD</sequence>
<dbReference type="GO" id="GO:1904680">
    <property type="term" value="F:peptide transmembrane transporter activity"/>
    <property type="evidence" value="ECO:0007669"/>
    <property type="project" value="TreeGrafter"/>
</dbReference>
<gene>
    <name evidence="5" type="ORF">WH87_10085</name>
</gene>
<dbReference type="GO" id="GO:0030288">
    <property type="term" value="C:outer membrane-bounded periplasmic space"/>
    <property type="evidence" value="ECO:0007669"/>
    <property type="project" value="UniProtKB-ARBA"/>
</dbReference>
<dbReference type="GO" id="GO:0043190">
    <property type="term" value="C:ATP-binding cassette (ABC) transporter complex"/>
    <property type="evidence" value="ECO:0007669"/>
    <property type="project" value="InterPro"/>
</dbReference>
<dbReference type="PANTHER" id="PTHR30290">
    <property type="entry name" value="PERIPLASMIC BINDING COMPONENT OF ABC TRANSPORTER"/>
    <property type="match status" value="1"/>
</dbReference>
<dbReference type="Gene3D" id="3.10.105.10">
    <property type="entry name" value="Dipeptide-binding Protein, Domain 3"/>
    <property type="match status" value="1"/>
</dbReference>
<evidence type="ECO:0000256" key="2">
    <source>
        <dbReference type="ARBA" id="ARBA00005695"/>
    </source>
</evidence>